<feature type="active site" description="Proton donor/acceptor" evidence="3">
    <location>
        <position position="79"/>
    </location>
</feature>
<evidence type="ECO:0000256" key="4">
    <source>
        <dbReference type="PIRSR" id="PIRSR611554-2"/>
    </source>
</evidence>
<evidence type="ECO:0000256" key="1">
    <source>
        <dbReference type="ARBA" id="ARBA00007061"/>
    </source>
</evidence>
<dbReference type="InterPro" id="IPR011554">
    <property type="entry name" value="HMG_CoA_synthase_prok"/>
</dbReference>
<evidence type="ECO:0000259" key="5">
    <source>
        <dbReference type="Pfam" id="PF01154"/>
    </source>
</evidence>
<feature type="binding site" evidence="4">
    <location>
        <position position="143"/>
    </location>
    <ligand>
        <name>(3S)-3-hydroxy-3-methylglutaryl-CoA</name>
        <dbReference type="ChEBI" id="CHEBI:43074"/>
    </ligand>
</feature>
<evidence type="ECO:0000313" key="8">
    <source>
        <dbReference type="Proteomes" id="UP000777303"/>
    </source>
</evidence>
<keyword evidence="7" id="KW-0012">Acyltransferase</keyword>
<feature type="binding site" evidence="4">
    <location>
        <position position="242"/>
    </location>
    <ligand>
        <name>(3S)-3-hydroxy-3-methylglutaryl-CoA</name>
        <dbReference type="ChEBI" id="CHEBI:43074"/>
    </ligand>
</feature>
<dbReference type="InterPro" id="IPR013746">
    <property type="entry name" value="HMG_CoA_synt_C_dom"/>
</dbReference>
<feature type="active site" description="Proton donor/acceptor" evidence="3">
    <location>
        <position position="233"/>
    </location>
</feature>
<dbReference type="EC" id="2.3.3.10" evidence="7"/>
<comment type="similarity">
    <text evidence="1">Belongs to the thiolase-like superfamily. HMG-CoA synthase family.</text>
</comment>
<accession>A0A948TJW8</accession>
<dbReference type="EMBL" id="JAHLFS010000051">
    <property type="protein sequence ID" value="MBU3851886.1"/>
    <property type="molecule type" value="Genomic_DNA"/>
</dbReference>
<feature type="binding site" evidence="4">
    <location>
        <position position="29"/>
    </location>
    <ligand>
        <name>(3S)-3-hydroxy-3-methylglutaryl-CoA</name>
        <dbReference type="ChEBI" id="CHEBI:43074"/>
    </ligand>
</feature>
<sequence length="389" mass="43892">MKIGIEQIGFAIPNMYLSMDDLAAARGVDPNKFKIGIGQDEQAVPPLSQDPVTLGVNAALEWFKPEMRDQIGLLIFGTESSIDESKATAMYAKRLLGIHDWCRCFEAKEACYGATAGLMTAYDFIKNHPDQKAIIFGADIARYGLDTPGEVTQGAGGIAMLVSADPKIMEIEPTSTPFCDDVMDFWRPQYFDTAIVNGHYSTEQYLRFFKNAWNRHKETTGLKIEDYVAFCYHLPFMKQGLKALRLILPEASEAQQTLLQKHFDESAAYSRRVGNIYTASIYLSLISLLDHANDLKAGDRIGMFSYGSGAASEFFTGKLLPNYQDYLRPEAHKEIFEQRRRLTVPEYEEQFKQTLPHDASDFDIDVTNDPAPVVLTGLKDKQRIYDRRK</sequence>
<feature type="binding site" evidence="4">
    <location>
        <position position="275"/>
    </location>
    <ligand>
        <name>(3S)-3-hydroxy-3-methylglutaryl-CoA</name>
        <dbReference type="ChEBI" id="CHEBI:43074"/>
    </ligand>
</feature>
<dbReference type="Proteomes" id="UP000777303">
    <property type="component" value="Unassembled WGS sequence"/>
</dbReference>
<dbReference type="GO" id="GO:0004421">
    <property type="term" value="F:hydroxymethylglutaryl-CoA synthase activity"/>
    <property type="evidence" value="ECO:0007669"/>
    <property type="project" value="UniProtKB-EC"/>
</dbReference>
<reference evidence="7" key="1">
    <citation type="journal article" date="2021" name="PeerJ">
        <title>Extensive microbial diversity within the chicken gut microbiome revealed by metagenomics and culture.</title>
        <authorList>
            <person name="Gilroy R."/>
            <person name="Ravi A."/>
            <person name="Getino M."/>
            <person name="Pursley I."/>
            <person name="Horton D.L."/>
            <person name="Alikhan N.F."/>
            <person name="Baker D."/>
            <person name="Gharbi K."/>
            <person name="Hall N."/>
            <person name="Watson M."/>
            <person name="Adriaenssens E.M."/>
            <person name="Foster-Nyarko E."/>
            <person name="Jarju S."/>
            <person name="Secka A."/>
            <person name="Antonio M."/>
            <person name="Oren A."/>
            <person name="Chaudhuri R.R."/>
            <person name="La Ragione R."/>
            <person name="Hildebrand F."/>
            <person name="Pallen M.J."/>
        </authorList>
    </citation>
    <scope>NUCLEOTIDE SEQUENCE</scope>
    <source>
        <strain evidence="7">F6-6636</strain>
    </source>
</reference>
<evidence type="ECO:0000313" key="7">
    <source>
        <dbReference type="EMBL" id="MBU3851886.1"/>
    </source>
</evidence>
<protein>
    <submittedName>
        <fullName evidence="7">Hydroxymethylglutaryl-CoA synthase</fullName>
        <ecNumber evidence="7">2.3.3.10</ecNumber>
    </submittedName>
</protein>
<dbReference type="PANTHER" id="PTHR43323">
    <property type="entry name" value="3-HYDROXY-3-METHYLGLUTARYL COENZYME A SYNTHASE"/>
    <property type="match status" value="1"/>
</dbReference>
<evidence type="ECO:0000256" key="2">
    <source>
        <dbReference type="ARBA" id="ARBA00022679"/>
    </source>
</evidence>
<dbReference type="Gene3D" id="3.40.47.10">
    <property type="match status" value="2"/>
</dbReference>
<organism evidence="7 8">
    <name type="scientific">Candidatus Paralactobacillus gallistercoris</name>
    <dbReference type="NCBI Taxonomy" id="2838724"/>
    <lineage>
        <taxon>Bacteria</taxon>
        <taxon>Bacillati</taxon>
        <taxon>Bacillota</taxon>
        <taxon>Bacilli</taxon>
        <taxon>Lactobacillales</taxon>
        <taxon>Lactobacillaceae</taxon>
        <taxon>Lactobacillus</taxon>
    </lineage>
</organism>
<keyword evidence="2 7" id="KW-0808">Transferase</keyword>
<dbReference type="CDD" id="cd00827">
    <property type="entry name" value="init_cond_enzymes"/>
    <property type="match status" value="1"/>
</dbReference>
<dbReference type="GO" id="GO:0006084">
    <property type="term" value="P:acetyl-CoA metabolic process"/>
    <property type="evidence" value="ECO:0007669"/>
    <property type="project" value="InterPro"/>
</dbReference>
<feature type="active site" description="Acyl-thioester intermediate" evidence="3">
    <location>
        <position position="111"/>
    </location>
</feature>
<evidence type="ECO:0000259" key="6">
    <source>
        <dbReference type="Pfam" id="PF08540"/>
    </source>
</evidence>
<dbReference type="SUPFAM" id="SSF53901">
    <property type="entry name" value="Thiolase-like"/>
    <property type="match status" value="2"/>
</dbReference>
<feature type="domain" description="Hydroxymethylglutaryl-coenzyme A synthase C-terminal" evidence="6">
    <location>
        <begin position="254"/>
        <end position="352"/>
    </location>
</feature>
<name>A0A948TJW8_9LACO</name>
<dbReference type="Pfam" id="PF08540">
    <property type="entry name" value="HMG_CoA_synt_C"/>
    <property type="match status" value="1"/>
</dbReference>
<feature type="domain" description="Hydroxymethylglutaryl-coenzyme A synthase N-terminal" evidence="5">
    <location>
        <begin position="2"/>
        <end position="165"/>
    </location>
</feature>
<dbReference type="AlphaFoldDB" id="A0A948TJW8"/>
<dbReference type="InterPro" id="IPR016039">
    <property type="entry name" value="Thiolase-like"/>
</dbReference>
<dbReference type="NCBIfam" id="TIGR01835">
    <property type="entry name" value="HMG-CoA-S_prok"/>
    <property type="match status" value="1"/>
</dbReference>
<gene>
    <name evidence="7" type="ORF">H9901_04215</name>
</gene>
<reference evidence="7" key="2">
    <citation type="submission" date="2021-04" db="EMBL/GenBank/DDBJ databases">
        <authorList>
            <person name="Gilroy R."/>
        </authorList>
    </citation>
    <scope>NUCLEOTIDE SEQUENCE</scope>
    <source>
        <strain evidence="7">F6-6636</strain>
    </source>
</reference>
<dbReference type="PANTHER" id="PTHR43323:SF2">
    <property type="entry name" value="HYDROXYMETHYLGLUTARYL-COA SYNTHASE"/>
    <property type="match status" value="1"/>
</dbReference>
<evidence type="ECO:0000256" key="3">
    <source>
        <dbReference type="PIRSR" id="PIRSR611554-1"/>
    </source>
</evidence>
<proteinExistence type="inferred from homology"/>
<dbReference type="Pfam" id="PF01154">
    <property type="entry name" value="HMG_CoA_synt_N"/>
    <property type="match status" value="1"/>
</dbReference>
<dbReference type="InterPro" id="IPR013528">
    <property type="entry name" value="HMG_CoA_synth_N"/>
</dbReference>
<comment type="caution">
    <text evidence="7">The sequence shown here is derived from an EMBL/GenBank/DDBJ whole genome shotgun (WGS) entry which is preliminary data.</text>
</comment>